<evidence type="ECO:0000259" key="9">
    <source>
        <dbReference type="PROSITE" id="PS50928"/>
    </source>
</evidence>
<comment type="subcellular location">
    <subcellularLocation>
        <location evidence="1 7">Cell membrane</location>
        <topology evidence="1 7">Multi-pass membrane protein</topology>
    </subcellularLocation>
</comment>
<dbReference type="PANTHER" id="PTHR30193:SF1">
    <property type="entry name" value="ABC TRANSPORTER PERMEASE PROTEIN YESP-RELATED"/>
    <property type="match status" value="1"/>
</dbReference>
<keyword evidence="5 7" id="KW-1133">Transmembrane helix</keyword>
<feature type="domain" description="ABC transmembrane type-1" evidence="9">
    <location>
        <begin position="94"/>
        <end position="313"/>
    </location>
</feature>
<dbReference type="Pfam" id="PF00528">
    <property type="entry name" value="BPD_transp_1"/>
    <property type="match status" value="1"/>
</dbReference>
<dbReference type="InterPro" id="IPR051393">
    <property type="entry name" value="ABC_transporter_permease"/>
</dbReference>
<protein>
    <submittedName>
        <fullName evidence="10">Sugar ABC transporter permease</fullName>
    </submittedName>
</protein>
<keyword evidence="3" id="KW-1003">Cell membrane</keyword>
<evidence type="ECO:0000256" key="4">
    <source>
        <dbReference type="ARBA" id="ARBA00022692"/>
    </source>
</evidence>
<dbReference type="InterPro" id="IPR035906">
    <property type="entry name" value="MetI-like_sf"/>
</dbReference>
<evidence type="ECO:0000313" key="11">
    <source>
        <dbReference type="Proteomes" id="UP000277256"/>
    </source>
</evidence>
<comment type="similarity">
    <text evidence="7">Belongs to the binding-protein-dependent transport system permease family.</text>
</comment>
<dbReference type="EMBL" id="RSEB01000004">
    <property type="protein sequence ID" value="RRR98302.1"/>
    <property type="molecule type" value="Genomic_DNA"/>
</dbReference>
<dbReference type="OrthoDB" id="4053402at2"/>
<dbReference type="PROSITE" id="PS50928">
    <property type="entry name" value="ABC_TM1"/>
    <property type="match status" value="1"/>
</dbReference>
<feature type="transmembrane region" description="Helical" evidence="7">
    <location>
        <begin position="132"/>
        <end position="152"/>
    </location>
</feature>
<evidence type="ECO:0000256" key="2">
    <source>
        <dbReference type="ARBA" id="ARBA00022448"/>
    </source>
</evidence>
<dbReference type="CDD" id="cd06261">
    <property type="entry name" value="TM_PBP2"/>
    <property type="match status" value="1"/>
</dbReference>
<feature type="region of interest" description="Disordered" evidence="8">
    <location>
        <begin position="1"/>
        <end position="26"/>
    </location>
</feature>
<accession>A0A426UVF3</accession>
<evidence type="ECO:0000256" key="6">
    <source>
        <dbReference type="ARBA" id="ARBA00023136"/>
    </source>
</evidence>
<dbReference type="Proteomes" id="UP000277256">
    <property type="component" value="Unassembled WGS sequence"/>
</dbReference>
<feature type="transmembrane region" description="Helical" evidence="7">
    <location>
        <begin position="238"/>
        <end position="259"/>
    </location>
</feature>
<dbReference type="PANTHER" id="PTHR30193">
    <property type="entry name" value="ABC TRANSPORTER PERMEASE PROTEIN"/>
    <property type="match status" value="1"/>
</dbReference>
<proteinExistence type="inferred from homology"/>
<keyword evidence="6 7" id="KW-0472">Membrane</keyword>
<evidence type="ECO:0000313" key="10">
    <source>
        <dbReference type="EMBL" id="RRR98302.1"/>
    </source>
</evidence>
<comment type="caution">
    <text evidence="10">The sequence shown here is derived from an EMBL/GenBank/DDBJ whole genome shotgun (WGS) entry which is preliminary data.</text>
</comment>
<feature type="transmembrane region" description="Helical" evidence="7">
    <location>
        <begin position="98"/>
        <end position="120"/>
    </location>
</feature>
<feature type="transmembrane region" description="Helical" evidence="7">
    <location>
        <begin position="184"/>
        <end position="207"/>
    </location>
</feature>
<feature type="transmembrane region" description="Helical" evidence="7">
    <location>
        <begin position="292"/>
        <end position="314"/>
    </location>
</feature>
<keyword evidence="4 7" id="KW-0812">Transmembrane</keyword>
<sequence length="328" mass="36328">MSGFTDAVLPARRRRGDRPARRPAGPMQRREARWGYAFISPWLIGFLLFWAVPIGASLVFSTLDFQLTDPGATTFAGTSNWERALSDPDTWTALAATFRFTVLFLPLSLVAALGLALLLNSKHLKFTGFFRLLFYAPSMIPLVAGVLIWQQVLNPQTGWVNRLIGLTGIDAVGTDGIRWFDNPVLVLFAFSFIGLWGIGNAMMVNLAGLQGIPTELYEAAEIDGAGWWRRLRSVTLPLLSPIIFYNLVIGSVAILQYFVVPWVLFGATGRPGGASRFLLVHFYQQAFVFGDMGYGAALAWLIFLLVAVFTAVLFGTSRHWVHYGTERS</sequence>
<evidence type="ECO:0000256" key="7">
    <source>
        <dbReference type="RuleBase" id="RU363032"/>
    </source>
</evidence>
<dbReference type="InterPro" id="IPR000515">
    <property type="entry name" value="MetI-like"/>
</dbReference>
<evidence type="ECO:0000256" key="3">
    <source>
        <dbReference type="ARBA" id="ARBA00022475"/>
    </source>
</evidence>
<evidence type="ECO:0000256" key="5">
    <source>
        <dbReference type="ARBA" id="ARBA00022989"/>
    </source>
</evidence>
<gene>
    <name evidence="10" type="ORF">EIW28_15430</name>
</gene>
<keyword evidence="11" id="KW-1185">Reference proteome</keyword>
<dbReference type="SUPFAM" id="SSF161098">
    <property type="entry name" value="MetI-like"/>
    <property type="match status" value="1"/>
</dbReference>
<dbReference type="AlphaFoldDB" id="A0A426UVF3"/>
<organism evidence="10 11">
    <name type="scientific">Glycomyces terrestris</name>
    <dbReference type="NCBI Taxonomy" id="2493553"/>
    <lineage>
        <taxon>Bacteria</taxon>
        <taxon>Bacillati</taxon>
        <taxon>Actinomycetota</taxon>
        <taxon>Actinomycetes</taxon>
        <taxon>Glycomycetales</taxon>
        <taxon>Glycomycetaceae</taxon>
        <taxon>Glycomyces</taxon>
    </lineage>
</organism>
<reference evidence="10 11" key="1">
    <citation type="submission" date="2018-12" db="EMBL/GenBank/DDBJ databases">
        <title>Glycomyces sp. YIM 121974 draft genome.</title>
        <authorList>
            <person name="Li Q."/>
        </authorList>
    </citation>
    <scope>NUCLEOTIDE SEQUENCE [LARGE SCALE GENOMIC DNA]</scope>
    <source>
        <strain evidence="10 11">YIM 121974</strain>
    </source>
</reference>
<evidence type="ECO:0000256" key="1">
    <source>
        <dbReference type="ARBA" id="ARBA00004651"/>
    </source>
</evidence>
<dbReference type="GO" id="GO:0005886">
    <property type="term" value="C:plasma membrane"/>
    <property type="evidence" value="ECO:0007669"/>
    <property type="project" value="UniProtKB-SubCell"/>
</dbReference>
<feature type="transmembrane region" description="Helical" evidence="7">
    <location>
        <begin position="36"/>
        <end position="60"/>
    </location>
</feature>
<evidence type="ECO:0000256" key="8">
    <source>
        <dbReference type="SAM" id="MobiDB-lite"/>
    </source>
</evidence>
<dbReference type="RefSeq" id="WP_125248611.1">
    <property type="nucleotide sequence ID" value="NZ_RSEB01000004.1"/>
</dbReference>
<dbReference type="Gene3D" id="1.10.3720.10">
    <property type="entry name" value="MetI-like"/>
    <property type="match status" value="1"/>
</dbReference>
<dbReference type="GO" id="GO:0055085">
    <property type="term" value="P:transmembrane transport"/>
    <property type="evidence" value="ECO:0007669"/>
    <property type="project" value="InterPro"/>
</dbReference>
<name>A0A426UVF3_9ACTN</name>
<keyword evidence="2 7" id="KW-0813">Transport</keyword>